<dbReference type="AlphaFoldDB" id="V6LDR2"/>
<accession>V6LDR2</accession>
<gene>
    <name evidence="2" type="ORF">SS50377_18655</name>
    <name evidence="3" type="ORF">SS50377_25298</name>
</gene>
<evidence type="ECO:0000313" key="4">
    <source>
        <dbReference type="Proteomes" id="UP000018208"/>
    </source>
</evidence>
<evidence type="ECO:0000313" key="2">
    <source>
        <dbReference type="EMBL" id="EST41821.1"/>
    </source>
</evidence>
<dbReference type="VEuPathDB" id="GiardiaDB:SS50377_25298"/>
<dbReference type="EMBL" id="AUWU02000005">
    <property type="protein sequence ID" value="KAH0573179.1"/>
    <property type="molecule type" value="Genomic_DNA"/>
</dbReference>
<protein>
    <submittedName>
        <fullName evidence="2">Uncharacterized protein</fullName>
    </submittedName>
</protein>
<reference evidence="2 3" key="1">
    <citation type="journal article" date="2014" name="PLoS Genet.">
        <title>The Genome of Spironucleus salmonicida Highlights a Fish Pathogen Adapted to Fluctuating Environments.</title>
        <authorList>
            <person name="Xu F."/>
            <person name="Jerlstrom-Hultqvist J."/>
            <person name="Einarsson E."/>
            <person name="Astvaldsson A."/>
            <person name="Svard S.G."/>
            <person name="Andersson J.O."/>
        </authorList>
    </citation>
    <scope>NUCLEOTIDE SEQUENCE</scope>
    <source>
        <strain evidence="3">ATCC 50377</strain>
    </source>
</reference>
<evidence type="ECO:0000256" key="1">
    <source>
        <dbReference type="SAM" id="Coils"/>
    </source>
</evidence>
<keyword evidence="4" id="KW-1185">Reference proteome</keyword>
<keyword evidence="1" id="KW-0175">Coiled coil</keyword>
<reference evidence="3" key="2">
    <citation type="submission" date="2020-12" db="EMBL/GenBank/DDBJ databases">
        <title>New Spironucleus salmonicida genome in near-complete chromosomes.</title>
        <authorList>
            <person name="Xu F."/>
            <person name="Kurt Z."/>
            <person name="Jimenez-Gonzalez A."/>
            <person name="Astvaldsson A."/>
            <person name="Andersson J.O."/>
            <person name="Svard S.G."/>
        </authorList>
    </citation>
    <scope>NUCLEOTIDE SEQUENCE</scope>
    <source>
        <strain evidence="3">ATCC 50377</strain>
    </source>
</reference>
<sequence length="191" mass="23184">MEDQQESLSISDDIQPFKLALLGNLQDRIKLIQTDHWEDPQISYEIEKQQFNVQYPRIQDQIQNYKEQMLEYTEIINRYQKDIKNYEEELNIKKDNQMRVSKKMQIQKENFVLKSNYDVFRQSVAQVETELKKIKIIGNSELNQLLKLQNQYWVLIEENKILQQQFDEEYEKLDHNQQKVVNFAVKFGYIL</sequence>
<proteinExistence type="predicted"/>
<dbReference type="Proteomes" id="UP000018208">
    <property type="component" value="Unassembled WGS sequence"/>
</dbReference>
<organism evidence="2">
    <name type="scientific">Spironucleus salmonicida</name>
    <dbReference type="NCBI Taxonomy" id="348837"/>
    <lineage>
        <taxon>Eukaryota</taxon>
        <taxon>Metamonada</taxon>
        <taxon>Diplomonadida</taxon>
        <taxon>Hexamitidae</taxon>
        <taxon>Hexamitinae</taxon>
        <taxon>Spironucleus</taxon>
    </lineage>
</organism>
<name>V6LDR2_9EUKA</name>
<feature type="coiled-coil region" evidence="1">
    <location>
        <begin position="48"/>
        <end position="103"/>
    </location>
</feature>
<dbReference type="EMBL" id="KI546167">
    <property type="protein sequence ID" value="EST41821.1"/>
    <property type="molecule type" value="Genomic_DNA"/>
</dbReference>
<evidence type="ECO:0000313" key="3">
    <source>
        <dbReference type="EMBL" id="KAH0573179.1"/>
    </source>
</evidence>